<dbReference type="OrthoDB" id="10259133at2759"/>
<organism evidence="7 8">
    <name type="scientific">Hondaea fermentalgiana</name>
    <dbReference type="NCBI Taxonomy" id="2315210"/>
    <lineage>
        <taxon>Eukaryota</taxon>
        <taxon>Sar</taxon>
        <taxon>Stramenopiles</taxon>
        <taxon>Bigyra</taxon>
        <taxon>Labyrinthulomycetes</taxon>
        <taxon>Thraustochytrida</taxon>
        <taxon>Thraustochytriidae</taxon>
        <taxon>Hondaea</taxon>
    </lineage>
</organism>
<dbReference type="PIRSF" id="PIRSF005992">
    <property type="entry name" value="Clathrin_mu"/>
    <property type="match status" value="1"/>
</dbReference>
<dbReference type="EMBL" id="BEYU01000027">
    <property type="protein sequence ID" value="GBG26980.1"/>
    <property type="molecule type" value="Genomic_DNA"/>
</dbReference>
<comment type="caution">
    <text evidence="7">The sequence shown here is derived from an EMBL/GenBank/DDBJ whole genome shotgun (WGS) entry which is preliminary data.</text>
</comment>
<evidence type="ECO:0000313" key="7">
    <source>
        <dbReference type="EMBL" id="GBG26980.1"/>
    </source>
</evidence>
<dbReference type="GO" id="GO:0006886">
    <property type="term" value="P:intracellular protein transport"/>
    <property type="evidence" value="ECO:0007669"/>
    <property type="project" value="UniProtKB-UniRule"/>
</dbReference>
<dbReference type="GO" id="GO:0012505">
    <property type="term" value="C:endomembrane system"/>
    <property type="evidence" value="ECO:0007669"/>
    <property type="project" value="UniProtKB-SubCell"/>
</dbReference>
<sequence length="450" mass="50722">MFSVSQFYILSPRGDTIISRNFRSDVDKGTAEVFFHSVKFWKGDGGNEAPPCFNIDGVNYIFIKQSGLYFVCTTKYNVSPNFALELLARLAKLFKDYCGVLSEEAIRKNFVLIYELLDEVLDYGYPMVSSTEQLKVHVHNEPVMVDMIKQANSFKMPTMNQKTTPSSSVYKPVTLAAKSGQQRNEIFVDILERLTMLFNGNGYTLSSHIDGSIVMKSYLSGNPPLRLALNEDLVVGKGSEAANYGGSVVLDDCNFHECVRLDDFESMRLLNFVPPDGEFVLMNYRITSDFVAPFRIYPHVEENSSTQIEIVVKIRADLPQNNFGVNVQATMPVPTRSNGVSSRLDSGAAAAGQTAEYRAKDHKVVWTIKKFQGGAEHTLRAKVDLKEPMSPAIRREIGPISLSFEIPMFNASQLQVKYLRIVEQHRTYNPHRWVRYVSQSASYVSRFSTN</sequence>
<dbReference type="SUPFAM" id="SSF64356">
    <property type="entry name" value="SNARE-like"/>
    <property type="match status" value="1"/>
</dbReference>
<keyword evidence="3 5" id="KW-0653">Protein transport</keyword>
<evidence type="ECO:0000256" key="3">
    <source>
        <dbReference type="ARBA" id="ARBA00022927"/>
    </source>
</evidence>
<evidence type="ECO:0000256" key="5">
    <source>
        <dbReference type="PIRNR" id="PIRNR005992"/>
    </source>
</evidence>
<accession>A0A2R5G7K4</accession>
<keyword evidence="8" id="KW-1185">Reference proteome</keyword>
<dbReference type="Proteomes" id="UP000241890">
    <property type="component" value="Unassembled WGS sequence"/>
</dbReference>
<dbReference type="InterPro" id="IPR001392">
    <property type="entry name" value="Clathrin_mu"/>
</dbReference>
<dbReference type="FunCoup" id="A0A2R5G7K4">
    <property type="interactions" value="159"/>
</dbReference>
<dbReference type="Gene3D" id="2.60.40.1170">
    <property type="entry name" value="Mu homology domain, subdomain B"/>
    <property type="match status" value="2"/>
</dbReference>
<dbReference type="GO" id="GO:0030131">
    <property type="term" value="C:clathrin adaptor complex"/>
    <property type="evidence" value="ECO:0007669"/>
    <property type="project" value="UniProtKB-UniRule"/>
</dbReference>
<dbReference type="PRINTS" id="PR00314">
    <property type="entry name" value="CLATHRINADPT"/>
</dbReference>
<dbReference type="CDD" id="cd09253">
    <property type="entry name" value="AP-4_Mu4_Cterm"/>
    <property type="match status" value="1"/>
</dbReference>
<gene>
    <name evidence="7" type="ORF">FCC1311_032032</name>
</gene>
<comment type="similarity">
    <text evidence="5">Belongs to the adaptor complexes medium subunit family.</text>
</comment>
<dbReference type="InterPro" id="IPR036168">
    <property type="entry name" value="AP2_Mu_C_sf"/>
</dbReference>
<evidence type="ECO:0000256" key="2">
    <source>
        <dbReference type="ARBA" id="ARBA00022448"/>
    </source>
</evidence>
<dbReference type="Pfam" id="PF00928">
    <property type="entry name" value="Adap_comp_sub"/>
    <property type="match status" value="1"/>
</dbReference>
<dbReference type="InterPro" id="IPR050431">
    <property type="entry name" value="Adaptor_comp_med_subunit"/>
</dbReference>
<dbReference type="AlphaFoldDB" id="A0A2R5G7K4"/>
<dbReference type="GO" id="GO:0016192">
    <property type="term" value="P:vesicle-mediated transport"/>
    <property type="evidence" value="ECO:0007669"/>
    <property type="project" value="InterPro"/>
</dbReference>
<dbReference type="CDD" id="cd14838">
    <property type="entry name" value="AP4_Mu_N"/>
    <property type="match status" value="1"/>
</dbReference>
<dbReference type="InParanoid" id="A0A2R5G7K4"/>
<evidence type="ECO:0000256" key="4">
    <source>
        <dbReference type="ARBA" id="ARBA00023136"/>
    </source>
</evidence>
<dbReference type="PROSITE" id="PS51072">
    <property type="entry name" value="MHD"/>
    <property type="match status" value="1"/>
</dbReference>
<name>A0A2R5G7K4_9STRA</name>
<evidence type="ECO:0000256" key="1">
    <source>
        <dbReference type="ARBA" id="ARBA00004308"/>
    </source>
</evidence>
<dbReference type="FunFam" id="3.30.450.60:FF:000002">
    <property type="entry name" value="AP-2 complex subunit mu, putative"/>
    <property type="match status" value="1"/>
</dbReference>
<keyword evidence="2 5" id="KW-0813">Transport</keyword>
<protein>
    <submittedName>
        <fullName evidence="7">AP-4 complex subunit mu</fullName>
    </submittedName>
</protein>
<dbReference type="InterPro" id="IPR011012">
    <property type="entry name" value="Longin-like_dom_sf"/>
</dbReference>
<dbReference type="InterPro" id="IPR028565">
    <property type="entry name" value="MHD"/>
</dbReference>
<reference evidence="7 8" key="1">
    <citation type="submission" date="2017-12" db="EMBL/GenBank/DDBJ databases">
        <title>Sequencing, de novo assembly and annotation of complete genome of a new Thraustochytrid species, strain FCC1311.</title>
        <authorList>
            <person name="Sedici K."/>
            <person name="Godart F."/>
            <person name="Aiese Cigliano R."/>
            <person name="Sanseverino W."/>
            <person name="Barakat M."/>
            <person name="Ortet P."/>
            <person name="Marechal E."/>
            <person name="Cagnac O."/>
            <person name="Amato A."/>
        </authorList>
    </citation>
    <scope>NUCLEOTIDE SEQUENCE [LARGE SCALE GENOMIC DNA]</scope>
</reference>
<comment type="subcellular location">
    <subcellularLocation>
        <location evidence="1">Endomembrane system</location>
    </subcellularLocation>
</comment>
<dbReference type="PANTHER" id="PTHR10529">
    <property type="entry name" value="AP COMPLEX SUBUNIT MU"/>
    <property type="match status" value="1"/>
</dbReference>
<evidence type="ECO:0000259" key="6">
    <source>
        <dbReference type="PROSITE" id="PS51072"/>
    </source>
</evidence>
<proteinExistence type="inferred from homology"/>
<feature type="domain" description="MHD" evidence="6">
    <location>
        <begin position="183"/>
        <end position="446"/>
    </location>
</feature>
<dbReference type="SUPFAM" id="SSF49447">
    <property type="entry name" value="Second domain of Mu2 adaptin subunit (ap50) of ap2 adaptor"/>
    <property type="match status" value="1"/>
</dbReference>
<keyword evidence="4" id="KW-0472">Membrane</keyword>
<dbReference type="Gene3D" id="3.30.450.60">
    <property type="match status" value="1"/>
</dbReference>
<evidence type="ECO:0000313" key="8">
    <source>
        <dbReference type="Proteomes" id="UP000241890"/>
    </source>
</evidence>